<dbReference type="PANTHER" id="PTHR38451:SF1">
    <property type="entry name" value="TRNA (ADENINE(22)-N(1))-METHYLTRANSFERASE"/>
    <property type="match status" value="1"/>
</dbReference>
<dbReference type="Pfam" id="PF12847">
    <property type="entry name" value="Methyltransf_18"/>
    <property type="match status" value="1"/>
</dbReference>
<gene>
    <name evidence="1" type="ORF">EXD82_01140</name>
</gene>
<keyword evidence="2" id="KW-1185">Reference proteome</keyword>
<dbReference type="GO" id="GO:0032259">
    <property type="term" value="P:methylation"/>
    <property type="evidence" value="ECO:0007669"/>
    <property type="project" value="UniProtKB-KW"/>
</dbReference>
<keyword evidence="1" id="KW-0489">Methyltransferase</keyword>
<keyword evidence="1" id="KW-0808">Transferase</keyword>
<dbReference type="InterPro" id="IPR029063">
    <property type="entry name" value="SAM-dependent_MTases_sf"/>
</dbReference>
<proteinExistence type="predicted"/>
<dbReference type="RefSeq" id="WP_142535074.1">
    <property type="nucleotide sequence ID" value="NZ_SGJB01000001.1"/>
</dbReference>
<evidence type="ECO:0000313" key="1">
    <source>
        <dbReference type="EMBL" id="TQQ85847.1"/>
    </source>
</evidence>
<dbReference type="PIRSF" id="PIRSF018637">
    <property type="entry name" value="TrmK"/>
    <property type="match status" value="1"/>
</dbReference>
<dbReference type="PANTHER" id="PTHR38451">
    <property type="entry name" value="TRNA (ADENINE(22)-N(1))-METHYLTRANSFERASE"/>
    <property type="match status" value="1"/>
</dbReference>
<name>A0A544QYK5_9FIRM</name>
<dbReference type="Proteomes" id="UP000317863">
    <property type="component" value="Unassembled WGS sequence"/>
</dbReference>
<accession>A0A544QYK5</accession>
<comment type="caution">
    <text evidence="1">The sequence shown here is derived from an EMBL/GenBank/DDBJ whole genome shotgun (WGS) entry which is preliminary data.</text>
</comment>
<dbReference type="OrthoDB" id="5881184at2"/>
<sequence>MKITDRLLKIASFVSEGKRIADIGTDHGYIPVYLLNKGIIPFAILADINKGPLENARKEVRHNGLENKTDLRLGSGIEVLEKGEVDEIIIAGMGGALIAELLEAKKEVAHSAEKLILQPMQAQDELRKYLLNNGYEIMEEVLENEDFRIYEIMIARYTGKNNTPEDEIYYEVGEKLLENKNDLFVKFIEKKINTNKSILEKLEGIDSENIISRKCEVEEKIKKLSDMI</sequence>
<reference evidence="1 2" key="1">
    <citation type="submission" date="2019-02" db="EMBL/GenBank/DDBJ databases">
        <title>Peptostreptococcaceae bacterium ZHW00191 nov., a new bacterium isolated from the human gut.</title>
        <authorList>
            <person name="Zhou H.-W."/>
            <person name="Chen X.-J."/>
        </authorList>
    </citation>
    <scope>NUCLEOTIDE SEQUENCE [LARGE SCALE GENOMIC DNA]</scope>
    <source>
        <strain evidence="1 2">ZHW00191</strain>
    </source>
</reference>
<evidence type="ECO:0000313" key="2">
    <source>
        <dbReference type="Proteomes" id="UP000317863"/>
    </source>
</evidence>
<organism evidence="1 2">
    <name type="scientific">Peptacetobacter hominis</name>
    <dbReference type="NCBI Taxonomy" id="2743610"/>
    <lineage>
        <taxon>Bacteria</taxon>
        <taxon>Bacillati</taxon>
        <taxon>Bacillota</taxon>
        <taxon>Clostridia</taxon>
        <taxon>Peptostreptococcales</taxon>
        <taxon>Peptostreptococcaceae</taxon>
        <taxon>Peptacetobacter</taxon>
    </lineage>
</organism>
<dbReference type="AlphaFoldDB" id="A0A544QYK5"/>
<dbReference type="InterPro" id="IPR006901">
    <property type="entry name" value="TrmK"/>
</dbReference>
<dbReference type="GO" id="GO:0160105">
    <property type="term" value="F:tRNA (adenine(22)-N1)-methyltransferase activity"/>
    <property type="evidence" value="ECO:0007669"/>
    <property type="project" value="InterPro"/>
</dbReference>
<dbReference type="Gene3D" id="3.40.50.150">
    <property type="entry name" value="Vaccinia Virus protein VP39"/>
    <property type="match status" value="1"/>
</dbReference>
<dbReference type="SUPFAM" id="SSF53335">
    <property type="entry name" value="S-adenosyl-L-methionine-dependent methyltransferases"/>
    <property type="match status" value="1"/>
</dbReference>
<protein>
    <submittedName>
        <fullName evidence="1">SAM-dependent methyltransferase</fullName>
    </submittedName>
</protein>
<dbReference type="EMBL" id="SGJB01000001">
    <property type="protein sequence ID" value="TQQ85847.1"/>
    <property type="molecule type" value="Genomic_DNA"/>
</dbReference>